<dbReference type="RefSeq" id="WP_179941868.1">
    <property type="nucleotide sequence ID" value="NZ_JACBYF010000028.1"/>
</dbReference>
<protein>
    <submittedName>
        <fullName evidence="3">CPBP family intramembrane metalloprotease</fullName>
    </submittedName>
</protein>
<feature type="transmembrane region" description="Helical" evidence="1">
    <location>
        <begin position="106"/>
        <end position="124"/>
    </location>
</feature>
<dbReference type="Proteomes" id="UP000531840">
    <property type="component" value="Unassembled WGS sequence"/>
</dbReference>
<accession>A0ABX2T510</accession>
<dbReference type="Pfam" id="PF02517">
    <property type="entry name" value="Rce1-like"/>
    <property type="match status" value="1"/>
</dbReference>
<proteinExistence type="predicted"/>
<evidence type="ECO:0000313" key="4">
    <source>
        <dbReference type="Proteomes" id="UP000531840"/>
    </source>
</evidence>
<dbReference type="EMBL" id="JACBYF010000028">
    <property type="protein sequence ID" value="NYS48086.1"/>
    <property type="molecule type" value="Genomic_DNA"/>
</dbReference>
<evidence type="ECO:0000259" key="2">
    <source>
        <dbReference type="Pfam" id="PF02517"/>
    </source>
</evidence>
<feature type="transmembrane region" description="Helical" evidence="1">
    <location>
        <begin position="64"/>
        <end position="86"/>
    </location>
</feature>
<feature type="domain" description="CAAX prenyl protease 2/Lysostaphin resistance protein A-like" evidence="2">
    <location>
        <begin position="109"/>
        <end position="195"/>
    </location>
</feature>
<evidence type="ECO:0000313" key="3">
    <source>
        <dbReference type="EMBL" id="NYS48086.1"/>
    </source>
</evidence>
<evidence type="ECO:0000256" key="1">
    <source>
        <dbReference type="SAM" id="Phobius"/>
    </source>
</evidence>
<keyword evidence="1" id="KW-0812">Transmembrane</keyword>
<feature type="transmembrane region" description="Helical" evidence="1">
    <location>
        <begin position="182"/>
        <end position="200"/>
    </location>
</feature>
<feature type="transmembrane region" description="Helical" evidence="1">
    <location>
        <begin position="131"/>
        <end position="151"/>
    </location>
</feature>
<feature type="transmembrane region" description="Helical" evidence="1">
    <location>
        <begin position="7"/>
        <end position="25"/>
    </location>
</feature>
<keyword evidence="3" id="KW-0645">Protease</keyword>
<gene>
    <name evidence="3" type="ORF">HZY85_07870</name>
</gene>
<keyword evidence="1" id="KW-0472">Membrane</keyword>
<dbReference type="GO" id="GO:0008237">
    <property type="term" value="F:metallopeptidase activity"/>
    <property type="evidence" value="ECO:0007669"/>
    <property type="project" value="UniProtKB-KW"/>
</dbReference>
<feature type="transmembrane region" description="Helical" evidence="1">
    <location>
        <begin position="157"/>
        <end position="175"/>
    </location>
</feature>
<name>A0ABX2T510_9BACL</name>
<keyword evidence="1" id="KW-1133">Transmembrane helix</keyword>
<keyword evidence="3" id="KW-0482">Metalloprotease</keyword>
<keyword evidence="4" id="KW-1185">Reference proteome</keyword>
<comment type="caution">
    <text evidence="3">The sequence shown here is derived from an EMBL/GenBank/DDBJ whole genome shotgun (WGS) entry which is preliminary data.</text>
</comment>
<keyword evidence="3" id="KW-0378">Hydrolase</keyword>
<sequence length="201" mass="22994">MKTKNYLFIILNLAVAISFFYINKIPIPKEYFNIASLLWNAILGLLLALIFINREFLAQIKTFSIKWLILGLSLTSFVAYLANYLYSTYVTSPAISNLFSKDIETLFLALPVLVLGQEIISTNVTTGLKKLGLNFWFASIIVAILFAFWHIKYYGFIPLQLLAIIAPIRLALNYVWKESSSLLVVVLVHYIFNVLAFVIYY</sequence>
<organism evidence="3 4">
    <name type="scientific">Gemelliphila palaticanis</name>
    <dbReference type="NCBI Taxonomy" id="81950"/>
    <lineage>
        <taxon>Bacteria</taxon>
        <taxon>Bacillati</taxon>
        <taxon>Bacillota</taxon>
        <taxon>Bacilli</taxon>
        <taxon>Bacillales</taxon>
        <taxon>Gemellaceae</taxon>
        <taxon>Gemelliphila</taxon>
    </lineage>
</organism>
<feature type="transmembrane region" description="Helical" evidence="1">
    <location>
        <begin position="31"/>
        <end position="52"/>
    </location>
</feature>
<reference evidence="3 4" key="1">
    <citation type="submission" date="2020-07" db="EMBL/GenBank/DDBJ databases">
        <title>MOT database genomes.</title>
        <authorList>
            <person name="Joseph S."/>
            <person name="Aduse-Opoku J."/>
            <person name="Hashim A."/>
            <person name="Wade W."/>
            <person name="Curtis M."/>
        </authorList>
    </citation>
    <scope>NUCLEOTIDE SEQUENCE [LARGE SCALE GENOMIC DNA]</scope>
    <source>
        <strain evidence="3 4">CIP 106318</strain>
    </source>
</reference>
<dbReference type="InterPro" id="IPR003675">
    <property type="entry name" value="Rce1/LyrA-like_dom"/>
</dbReference>